<gene>
    <name evidence="2" type="ORF">WJX72_001316</name>
</gene>
<keyword evidence="1" id="KW-1133">Transmembrane helix</keyword>
<feature type="transmembrane region" description="Helical" evidence="1">
    <location>
        <begin position="110"/>
        <end position="130"/>
    </location>
</feature>
<feature type="transmembrane region" description="Helical" evidence="1">
    <location>
        <begin position="274"/>
        <end position="298"/>
    </location>
</feature>
<accession>A0AAW1Q1H3</accession>
<organism evidence="2 3">
    <name type="scientific">[Myrmecia] bisecta</name>
    <dbReference type="NCBI Taxonomy" id="41462"/>
    <lineage>
        <taxon>Eukaryota</taxon>
        <taxon>Viridiplantae</taxon>
        <taxon>Chlorophyta</taxon>
        <taxon>core chlorophytes</taxon>
        <taxon>Trebouxiophyceae</taxon>
        <taxon>Trebouxiales</taxon>
        <taxon>Trebouxiaceae</taxon>
        <taxon>Myrmecia</taxon>
    </lineage>
</organism>
<keyword evidence="1" id="KW-0472">Membrane</keyword>
<sequence length="703" mass="78587">MAQRAQRTVLTVKVVNHGDLQLAVQPKEQIRTVVLEICARQQWPSTMRVRLICGGRELAEYELVESLSSSVLHCIATAEPPCALKPSRADRSTVDRAPQDWMDTVDPSTVLMWIFGAILVTVGLFCAVSADSYNRTSLTMLASMTVVYIIVFFPWLRSLSMLGLAPPRPMPTAAQLAAAHQHARNHYHGQFGHEFDYGAGYGYSAYDTYSTSVHHAAIPRRPPAPGARTLLIRHKMGNTPALVAPSPSLIAYVNSVKSDGVYARLVEVVKVFSALFISVTGLGIIGPLVGGCLGFTAAVHQNPDTGFMGRLFVQWYNINRGRVHWANKNELLRATWEEVSEPLMNARHDDIIPFFAWYLRETPRNGKPEGTLVLRGSHGEPLHECGSWVFSIKTVKPRVSQLRTMFNNLGRGAEDATDGFAMGNPVALDFSKKFIKLYTPAYMEWQAQVQAGIEAGLPAVPYARCERGVATPEQVFEFTANMLRLIWLFDDLRQHALERMRPGNRFEIFPNYDKTSAQATGGSGSRLLRTARGQRAAAQAAVSSSMEMRLLAAADRNMESLENGREKEAAIPSQVYTVKPLVDADTCPMAQLAKVLELPHTTSSFLFRPDRTRDEWVPKFMDPLDHCRWAGQSKRTRQFTERINTYWQRVFPSSRKFGYYLLKRGSIQDELARTGDMDAISQRVNTAVKGACLKPWLAPQRRL</sequence>
<comment type="caution">
    <text evidence="2">The sequence shown here is derived from an EMBL/GenBank/DDBJ whole genome shotgun (WGS) entry which is preliminary data.</text>
</comment>
<keyword evidence="1" id="KW-0812">Transmembrane</keyword>
<reference evidence="2 3" key="1">
    <citation type="journal article" date="2024" name="Nat. Commun.">
        <title>Phylogenomics reveals the evolutionary origins of lichenization in chlorophyte algae.</title>
        <authorList>
            <person name="Puginier C."/>
            <person name="Libourel C."/>
            <person name="Otte J."/>
            <person name="Skaloud P."/>
            <person name="Haon M."/>
            <person name="Grisel S."/>
            <person name="Petersen M."/>
            <person name="Berrin J.G."/>
            <person name="Delaux P.M."/>
            <person name="Dal Grande F."/>
            <person name="Keller J."/>
        </authorList>
    </citation>
    <scope>NUCLEOTIDE SEQUENCE [LARGE SCALE GENOMIC DNA]</scope>
    <source>
        <strain evidence="2 3">SAG 2043</strain>
    </source>
</reference>
<evidence type="ECO:0000256" key="1">
    <source>
        <dbReference type="SAM" id="Phobius"/>
    </source>
</evidence>
<dbReference type="AlphaFoldDB" id="A0AAW1Q1H3"/>
<evidence type="ECO:0000313" key="3">
    <source>
        <dbReference type="Proteomes" id="UP001489004"/>
    </source>
</evidence>
<evidence type="ECO:0008006" key="4">
    <source>
        <dbReference type="Google" id="ProtNLM"/>
    </source>
</evidence>
<feature type="transmembrane region" description="Helical" evidence="1">
    <location>
        <begin position="136"/>
        <end position="156"/>
    </location>
</feature>
<proteinExistence type="predicted"/>
<dbReference type="EMBL" id="JALJOR010000007">
    <property type="protein sequence ID" value="KAK9814152.1"/>
    <property type="molecule type" value="Genomic_DNA"/>
</dbReference>
<dbReference type="Proteomes" id="UP001489004">
    <property type="component" value="Unassembled WGS sequence"/>
</dbReference>
<keyword evidence="3" id="KW-1185">Reference proteome</keyword>
<evidence type="ECO:0000313" key="2">
    <source>
        <dbReference type="EMBL" id="KAK9814152.1"/>
    </source>
</evidence>
<protein>
    <recommendedName>
        <fullName evidence="4">Ubiquitin-like domain-containing protein</fullName>
    </recommendedName>
</protein>
<name>A0AAW1Q1H3_9CHLO</name>